<evidence type="ECO:0000256" key="2">
    <source>
        <dbReference type="SAM" id="SignalP"/>
    </source>
</evidence>
<keyword evidence="2" id="KW-0732">Signal</keyword>
<keyword evidence="4" id="KW-1185">Reference proteome</keyword>
<protein>
    <recommendedName>
        <fullName evidence="5">Glycoside hydrolase family 16 protein</fullName>
    </recommendedName>
</protein>
<dbReference type="AlphaFoldDB" id="A0A0D2NQ85"/>
<evidence type="ECO:0008006" key="5">
    <source>
        <dbReference type="Google" id="ProtNLM"/>
    </source>
</evidence>
<feature type="region of interest" description="Disordered" evidence="1">
    <location>
        <begin position="41"/>
        <end position="60"/>
    </location>
</feature>
<dbReference type="EMBL" id="KN817583">
    <property type="protein sequence ID" value="KJA18941.1"/>
    <property type="molecule type" value="Genomic_DNA"/>
</dbReference>
<evidence type="ECO:0000313" key="3">
    <source>
        <dbReference type="EMBL" id="KJA18941.1"/>
    </source>
</evidence>
<evidence type="ECO:0000313" key="4">
    <source>
        <dbReference type="Proteomes" id="UP000054270"/>
    </source>
</evidence>
<name>A0A0D2NQ85_HYPSF</name>
<proteinExistence type="predicted"/>
<feature type="region of interest" description="Disordered" evidence="1">
    <location>
        <begin position="83"/>
        <end position="104"/>
    </location>
</feature>
<sequence length="104" mass="11246">MTSSPIYRTATVFLILTLLGSVLSKPVRTFKQFDIRKGSADIKRRGGGGNYNGPSGTWRPGMTIEHSQWTTAEQYTTTGFWNAPAKKLSPTPAGSSGDSADYEA</sequence>
<gene>
    <name evidence="3" type="ORF">HYPSUDRAFT_44795</name>
</gene>
<dbReference type="Proteomes" id="UP000054270">
    <property type="component" value="Unassembled WGS sequence"/>
</dbReference>
<organism evidence="3 4">
    <name type="scientific">Hypholoma sublateritium (strain FD-334 SS-4)</name>
    <dbReference type="NCBI Taxonomy" id="945553"/>
    <lineage>
        <taxon>Eukaryota</taxon>
        <taxon>Fungi</taxon>
        <taxon>Dikarya</taxon>
        <taxon>Basidiomycota</taxon>
        <taxon>Agaricomycotina</taxon>
        <taxon>Agaricomycetes</taxon>
        <taxon>Agaricomycetidae</taxon>
        <taxon>Agaricales</taxon>
        <taxon>Agaricineae</taxon>
        <taxon>Strophariaceae</taxon>
        <taxon>Hypholoma</taxon>
    </lineage>
</organism>
<feature type="signal peptide" evidence="2">
    <location>
        <begin position="1"/>
        <end position="24"/>
    </location>
</feature>
<reference evidence="4" key="1">
    <citation type="submission" date="2014-04" db="EMBL/GenBank/DDBJ databases">
        <title>Evolutionary Origins and Diversification of the Mycorrhizal Mutualists.</title>
        <authorList>
            <consortium name="DOE Joint Genome Institute"/>
            <consortium name="Mycorrhizal Genomics Consortium"/>
            <person name="Kohler A."/>
            <person name="Kuo A."/>
            <person name="Nagy L.G."/>
            <person name="Floudas D."/>
            <person name="Copeland A."/>
            <person name="Barry K.W."/>
            <person name="Cichocki N."/>
            <person name="Veneault-Fourrey C."/>
            <person name="LaButti K."/>
            <person name="Lindquist E.A."/>
            <person name="Lipzen A."/>
            <person name="Lundell T."/>
            <person name="Morin E."/>
            <person name="Murat C."/>
            <person name="Riley R."/>
            <person name="Ohm R."/>
            <person name="Sun H."/>
            <person name="Tunlid A."/>
            <person name="Henrissat B."/>
            <person name="Grigoriev I.V."/>
            <person name="Hibbett D.S."/>
            <person name="Martin F."/>
        </authorList>
    </citation>
    <scope>NUCLEOTIDE SEQUENCE [LARGE SCALE GENOMIC DNA]</scope>
    <source>
        <strain evidence="4">FD-334 SS-4</strain>
    </source>
</reference>
<feature type="chain" id="PRO_5002259949" description="Glycoside hydrolase family 16 protein" evidence="2">
    <location>
        <begin position="25"/>
        <end position="104"/>
    </location>
</feature>
<evidence type="ECO:0000256" key="1">
    <source>
        <dbReference type="SAM" id="MobiDB-lite"/>
    </source>
</evidence>
<accession>A0A0D2NQ85</accession>